<dbReference type="EMBL" id="LFJJ01000012">
    <property type="protein sequence ID" value="KND61801.1"/>
    <property type="molecule type" value="Genomic_DNA"/>
</dbReference>
<keyword evidence="5" id="KW-1185">Reference proteome</keyword>
<gene>
    <name evidence="4" type="ORF">BVER_05895c</name>
</gene>
<sequence>MSRLLIAAAIALPAFAFTAGCQSTPQANPSPPNVPANDDTSDAALAARVKQTLAADPELRRLPVSVATFRGTVQLAGYVESEMQIQKAVALARSVRGVQSVSNELHLRTQ</sequence>
<dbReference type="PANTHER" id="PTHR34606">
    <property type="entry name" value="BON DOMAIN-CONTAINING PROTEIN"/>
    <property type="match status" value="1"/>
</dbReference>
<dbReference type="Gene3D" id="3.30.1340.30">
    <property type="match status" value="1"/>
</dbReference>
<dbReference type="SMART" id="SM00749">
    <property type="entry name" value="BON"/>
    <property type="match status" value="1"/>
</dbReference>
<feature type="domain" description="BON" evidence="3">
    <location>
        <begin position="41"/>
        <end position="109"/>
    </location>
</feature>
<feature type="region of interest" description="Disordered" evidence="1">
    <location>
        <begin position="21"/>
        <end position="41"/>
    </location>
</feature>
<feature type="chain" id="PRO_5005544187" evidence="2">
    <location>
        <begin position="17"/>
        <end position="110"/>
    </location>
</feature>
<dbReference type="PROSITE" id="PS51257">
    <property type="entry name" value="PROKAR_LIPOPROTEIN"/>
    <property type="match status" value="1"/>
</dbReference>
<evidence type="ECO:0000256" key="1">
    <source>
        <dbReference type="SAM" id="MobiDB-lite"/>
    </source>
</evidence>
<dbReference type="PATRIC" id="fig|242163.4.peg.998"/>
<organism evidence="4 5">
    <name type="scientific">Candidatus Burkholderia verschuerenii</name>
    <dbReference type="NCBI Taxonomy" id="242163"/>
    <lineage>
        <taxon>Bacteria</taxon>
        <taxon>Pseudomonadati</taxon>
        <taxon>Pseudomonadota</taxon>
        <taxon>Betaproteobacteria</taxon>
        <taxon>Burkholderiales</taxon>
        <taxon>Burkholderiaceae</taxon>
        <taxon>Burkholderia</taxon>
    </lineage>
</organism>
<evidence type="ECO:0000256" key="2">
    <source>
        <dbReference type="SAM" id="SignalP"/>
    </source>
</evidence>
<feature type="signal peptide" evidence="2">
    <location>
        <begin position="1"/>
        <end position="16"/>
    </location>
</feature>
<dbReference type="PANTHER" id="PTHR34606:SF15">
    <property type="entry name" value="BON DOMAIN-CONTAINING PROTEIN"/>
    <property type="match status" value="1"/>
</dbReference>
<name>A0A0L0MHL7_9BURK</name>
<comment type="caution">
    <text evidence="4">The sequence shown here is derived from an EMBL/GenBank/DDBJ whole genome shotgun (WGS) entry which is preliminary data.</text>
</comment>
<keyword evidence="2" id="KW-0732">Signal</keyword>
<dbReference type="PROSITE" id="PS50914">
    <property type="entry name" value="BON"/>
    <property type="match status" value="1"/>
</dbReference>
<dbReference type="InterPro" id="IPR051686">
    <property type="entry name" value="Lipoprotein_DolP"/>
</dbReference>
<evidence type="ECO:0000313" key="4">
    <source>
        <dbReference type="EMBL" id="KND61801.1"/>
    </source>
</evidence>
<dbReference type="AlphaFoldDB" id="A0A0L0MHL7"/>
<dbReference type="InterPro" id="IPR007055">
    <property type="entry name" value="BON_dom"/>
</dbReference>
<reference evidence="5" key="1">
    <citation type="submission" date="2015-06" db="EMBL/GenBank/DDBJ databases">
        <title>Comparative genomics of Burkholderia leaf nodule symbionts.</title>
        <authorList>
            <person name="Carlier A."/>
            <person name="Eberl L."/>
            <person name="Pinto-Carbo M."/>
        </authorList>
    </citation>
    <scope>NUCLEOTIDE SEQUENCE [LARGE SCALE GENOMIC DNA]</scope>
    <source>
        <strain evidence="5">UZHbot4</strain>
    </source>
</reference>
<protein>
    <submittedName>
        <fullName evidence="4">Putative periplasmic protein</fullName>
    </submittedName>
</protein>
<proteinExistence type="predicted"/>
<dbReference type="RefSeq" id="WP_370444190.1">
    <property type="nucleotide sequence ID" value="NZ_LFJJ01000012.1"/>
</dbReference>
<evidence type="ECO:0000313" key="5">
    <source>
        <dbReference type="Proteomes" id="UP000036959"/>
    </source>
</evidence>
<dbReference type="Pfam" id="PF04972">
    <property type="entry name" value="BON"/>
    <property type="match status" value="1"/>
</dbReference>
<evidence type="ECO:0000259" key="3">
    <source>
        <dbReference type="PROSITE" id="PS50914"/>
    </source>
</evidence>
<dbReference type="Proteomes" id="UP000036959">
    <property type="component" value="Unassembled WGS sequence"/>
</dbReference>
<accession>A0A0L0MHL7</accession>
<dbReference type="InterPro" id="IPR014004">
    <property type="entry name" value="Transpt-assoc_nodulatn_dom_bac"/>
</dbReference>